<reference evidence="3" key="1">
    <citation type="journal article" date="2019" name="Int. J. Syst. Evol. Microbiol.">
        <title>The Global Catalogue of Microorganisms (GCM) 10K type strain sequencing project: providing services to taxonomists for standard genome sequencing and annotation.</title>
        <authorList>
            <consortium name="The Broad Institute Genomics Platform"/>
            <consortium name="The Broad Institute Genome Sequencing Center for Infectious Disease"/>
            <person name="Wu L."/>
            <person name="Ma J."/>
        </authorList>
    </citation>
    <scope>NUCLEOTIDE SEQUENCE [LARGE SCALE GENOMIC DNA]</scope>
    <source>
        <strain evidence="3">JCM 18532</strain>
    </source>
</reference>
<name>A0ABP8ZL16_9ACTN</name>
<dbReference type="InterPro" id="IPR036291">
    <property type="entry name" value="NAD(P)-bd_dom_sf"/>
</dbReference>
<dbReference type="PANTHER" id="PTHR43157">
    <property type="entry name" value="PHOSPHATIDYLINOSITOL-GLYCAN BIOSYNTHESIS CLASS F PROTEIN-RELATED"/>
    <property type="match status" value="1"/>
</dbReference>
<accession>A0ABP8ZL16</accession>
<dbReference type="RefSeq" id="WP_345530076.1">
    <property type="nucleotide sequence ID" value="NZ_BAABKN010000037.1"/>
</dbReference>
<organism evidence="2 3">
    <name type="scientific">Nocardioides endophyticus</name>
    <dbReference type="NCBI Taxonomy" id="1353775"/>
    <lineage>
        <taxon>Bacteria</taxon>
        <taxon>Bacillati</taxon>
        <taxon>Actinomycetota</taxon>
        <taxon>Actinomycetes</taxon>
        <taxon>Propionibacteriales</taxon>
        <taxon>Nocardioidaceae</taxon>
        <taxon>Nocardioides</taxon>
    </lineage>
</organism>
<dbReference type="PRINTS" id="PR00081">
    <property type="entry name" value="GDHRDH"/>
</dbReference>
<dbReference type="PANTHER" id="PTHR43157:SF73">
    <property type="entry name" value="WW DOMAIN-CONTAINING OXIDOREDUCTASE-LIKE PROTEIN"/>
    <property type="match status" value="1"/>
</dbReference>
<evidence type="ECO:0008006" key="4">
    <source>
        <dbReference type="Google" id="ProtNLM"/>
    </source>
</evidence>
<evidence type="ECO:0000313" key="2">
    <source>
        <dbReference type="EMBL" id="GAA4759568.1"/>
    </source>
</evidence>
<keyword evidence="1" id="KW-0560">Oxidoreductase</keyword>
<dbReference type="Proteomes" id="UP001499882">
    <property type="component" value="Unassembled WGS sequence"/>
</dbReference>
<protein>
    <recommendedName>
        <fullName evidence="4">SDR family NAD(P)-dependent oxidoreductase</fullName>
    </recommendedName>
</protein>
<sequence>MTRSPRTALVTGAGPGSLGEATADALRELDFRVLTTTRTCAVTEDTHPLELSLRSSVAALAAWVGSTTDRLDVLVNNAGIHLDLRSKWSEPQLVDGHEIHWRTNYLGTAELTRLLLPRLLATAEAEGEARVVNVVSKLHARGRNEWLTGDVVPYDSWAAYGTSKLALVHEAAEIERRYGARGLHGYSLHPGSVYTRIADRGLETAPVLARLRKLVAPLERRSLTSPAEGARTTVFCATSADAVPGGYHRRSAVAEPSADALDAAAAARLWEATSA</sequence>
<gene>
    <name evidence="2" type="ORF">GCM10023350_52170</name>
</gene>
<dbReference type="SUPFAM" id="SSF51735">
    <property type="entry name" value="NAD(P)-binding Rossmann-fold domains"/>
    <property type="match status" value="1"/>
</dbReference>
<dbReference type="InterPro" id="IPR002347">
    <property type="entry name" value="SDR_fam"/>
</dbReference>
<dbReference type="EMBL" id="BAABKN010000037">
    <property type="protein sequence ID" value="GAA4759568.1"/>
    <property type="molecule type" value="Genomic_DNA"/>
</dbReference>
<keyword evidence="3" id="KW-1185">Reference proteome</keyword>
<proteinExistence type="predicted"/>
<evidence type="ECO:0000256" key="1">
    <source>
        <dbReference type="ARBA" id="ARBA00023002"/>
    </source>
</evidence>
<dbReference type="Gene3D" id="3.40.50.720">
    <property type="entry name" value="NAD(P)-binding Rossmann-like Domain"/>
    <property type="match status" value="1"/>
</dbReference>
<comment type="caution">
    <text evidence="2">The sequence shown here is derived from an EMBL/GenBank/DDBJ whole genome shotgun (WGS) entry which is preliminary data.</text>
</comment>
<dbReference type="Pfam" id="PF00106">
    <property type="entry name" value="adh_short"/>
    <property type="match status" value="1"/>
</dbReference>
<evidence type="ECO:0000313" key="3">
    <source>
        <dbReference type="Proteomes" id="UP001499882"/>
    </source>
</evidence>